<protein>
    <submittedName>
        <fullName evidence="1">Uncharacterized protein</fullName>
    </submittedName>
</protein>
<gene>
    <name evidence="1" type="ORF">IF1G_04551</name>
</gene>
<dbReference type="Proteomes" id="UP000315783">
    <property type="component" value="Unassembled WGS sequence"/>
</dbReference>
<organism evidence="1 2">
    <name type="scientific">Cordyceps javanica</name>
    <dbReference type="NCBI Taxonomy" id="43265"/>
    <lineage>
        <taxon>Eukaryota</taxon>
        <taxon>Fungi</taxon>
        <taxon>Dikarya</taxon>
        <taxon>Ascomycota</taxon>
        <taxon>Pezizomycotina</taxon>
        <taxon>Sordariomycetes</taxon>
        <taxon>Hypocreomycetidae</taxon>
        <taxon>Hypocreales</taxon>
        <taxon>Cordycipitaceae</taxon>
        <taxon>Cordyceps</taxon>
    </lineage>
</organism>
<proteinExistence type="predicted"/>
<comment type="caution">
    <text evidence="1">The sequence shown here is derived from an EMBL/GenBank/DDBJ whole genome shotgun (WGS) entry which is preliminary data.</text>
</comment>
<reference evidence="1 2" key="1">
    <citation type="journal article" date="2019" name="Appl. Microbiol. Biotechnol.">
        <title>Genome sequence of Isaria javanica and comparative genome analysis insights into family S53 peptidase evolution in fungal entomopathogens.</title>
        <authorList>
            <person name="Lin R."/>
            <person name="Zhang X."/>
            <person name="Xin B."/>
            <person name="Zou M."/>
            <person name="Gao Y."/>
            <person name="Qin F."/>
            <person name="Hu Q."/>
            <person name="Xie B."/>
            <person name="Cheng X."/>
        </authorList>
    </citation>
    <scope>NUCLEOTIDE SEQUENCE [LARGE SCALE GENOMIC DNA]</scope>
    <source>
        <strain evidence="1 2">IJ1G</strain>
    </source>
</reference>
<keyword evidence="2" id="KW-1185">Reference proteome</keyword>
<dbReference type="AlphaFoldDB" id="A0A545V6H6"/>
<evidence type="ECO:0000313" key="2">
    <source>
        <dbReference type="Proteomes" id="UP000315783"/>
    </source>
</evidence>
<name>A0A545V6H6_9HYPO</name>
<accession>A0A545V6H6</accession>
<evidence type="ECO:0000313" key="1">
    <source>
        <dbReference type="EMBL" id="TQV97311.1"/>
    </source>
</evidence>
<dbReference type="EMBL" id="SPUK01000005">
    <property type="protein sequence ID" value="TQV97311.1"/>
    <property type="molecule type" value="Genomic_DNA"/>
</dbReference>
<sequence length="95" mass="10424">MILQPKAAQVQRPQIDVEKVPIQRSVWPNSVLSSWEFWWTVKAGYYLAPAYLAALTREAASNYILTEARNGAVGVLGRVSYLKGLGAFSLLASAV</sequence>